<dbReference type="PANTHER" id="PTHR10366:SF852">
    <property type="entry name" value="CINNAMOYL-COA REDUCTASE CAD2"/>
    <property type="match status" value="1"/>
</dbReference>
<dbReference type="InterPro" id="IPR050425">
    <property type="entry name" value="NAD(P)_dehydrat-like"/>
</dbReference>
<dbReference type="GeneID" id="113724207"/>
<sequence length="159" mass="17857">MAAVAFNRELKKDAVVDESWFSDPRFCEEQKFWYVLSKTLAEDAAWKFAKEQGINIITINPGFVIGPFLQPSINLSVEMVLNLVNGAESFPDGTHRWVDVRDVAYAHILAFEVPSASGRYCLVGRSAHASQVIKILHELYPSHQFPNEQVLFSLSISSV</sequence>
<dbReference type="InterPro" id="IPR036291">
    <property type="entry name" value="NAD(P)-bd_dom_sf"/>
</dbReference>
<keyword evidence="2" id="KW-0560">Oxidoreductase</keyword>
<dbReference type="PANTHER" id="PTHR10366">
    <property type="entry name" value="NAD DEPENDENT EPIMERASE/DEHYDRATASE"/>
    <property type="match status" value="1"/>
</dbReference>
<evidence type="ECO:0000256" key="2">
    <source>
        <dbReference type="ARBA" id="ARBA00023002"/>
    </source>
</evidence>
<dbReference type="Gene3D" id="3.40.50.720">
    <property type="entry name" value="NAD(P)-binding Rossmann-like Domain"/>
    <property type="match status" value="1"/>
</dbReference>
<proteinExistence type="predicted"/>
<dbReference type="Pfam" id="PF01370">
    <property type="entry name" value="Epimerase"/>
    <property type="match status" value="1"/>
</dbReference>
<reference evidence="5" key="1">
    <citation type="submission" date="2025-08" db="UniProtKB">
        <authorList>
            <consortium name="RefSeq"/>
        </authorList>
    </citation>
    <scope>IDENTIFICATION</scope>
    <source>
        <tissue evidence="5">Leaves</tissue>
    </source>
</reference>
<name>A0ABM4WIY1_COFAR</name>
<organism evidence="4 5">
    <name type="scientific">Coffea arabica</name>
    <name type="common">Arabian coffee</name>
    <dbReference type="NCBI Taxonomy" id="13443"/>
    <lineage>
        <taxon>Eukaryota</taxon>
        <taxon>Viridiplantae</taxon>
        <taxon>Streptophyta</taxon>
        <taxon>Embryophyta</taxon>
        <taxon>Tracheophyta</taxon>
        <taxon>Spermatophyta</taxon>
        <taxon>Magnoliopsida</taxon>
        <taxon>eudicotyledons</taxon>
        <taxon>Gunneridae</taxon>
        <taxon>Pentapetalae</taxon>
        <taxon>asterids</taxon>
        <taxon>lamiids</taxon>
        <taxon>Gentianales</taxon>
        <taxon>Rubiaceae</taxon>
        <taxon>Ixoroideae</taxon>
        <taxon>Gardenieae complex</taxon>
        <taxon>Bertiereae - Coffeeae clade</taxon>
        <taxon>Coffeeae</taxon>
        <taxon>Coffea</taxon>
    </lineage>
</organism>
<dbReference type="SUPFAM" id="SSF51735">
    <property type="entry name" value="NAD(P)-binding Rossmann-fold domains"/>
    <property type="match status" value="1"/>
</dbReference>
<evidence type="ECO:0000313" key="5">
    <source>
        <dbReference type="RefSeq" id="XP_071931741.1"/>
    </source>
</evidence>
<evidence type="ECO:0000256" key="1">
    <source>
        <dbReference type="ARBA" id="ARBA00022857"/>
    </source>
</evidence>
<dbReference type="RefSeq" id="XP_071931741.1">
    <property type="nucleotide sequence ID" value="XM_072075640.1"/>
</dbReference>
<keyword evidence="4" id="KW-1185">Reference proteome</keyword>
<gene>
    <name evidence="5" type="primary">LOC113724207</name>
</gene>
<dbReference type="Proteomes" id="UP001652660">
    <property type="component" value="Chromosome 2c"/>
</dbReference>
<accession>A0ABM4WIY1</accession>
<dbReference type="InterPro" id="IPR001509">
    <property type="entry name" value="Epimerase_deHydtase"/>
</dbReference>
<evidence type="ECO:0000313" key="4">
    <source>
        <dbReference type="Proteomes" id="UP001652660"/>
    </source>
</evidence>
<feature type="domain" description="NAD-dependent epimerase/dehydratase" evidence="3">
    <location>
        <begin position="33"/>
        <end position="116"/>
    </location>
</feature>
<keyword evidence="1" id="KW-0521">NADP</keyword>
<evidence type="ECO:0000259" key="3">
    <source>
        <dbReference type="Pfam" id="PF01370"/>
    </source>
</evidence>
<protein>
    <submittedName>
        <fullName evidence="5">Phenylacetaldehyde reductase-like isoform X1</fullName>
    </submittedName>
</protein>